<dbReference type="Proteomes" id="UP000481852">
    <property type="component" value="Unassembled WGS sequence"/>
</dbReference>
<name>A0A6L5X848_9FIRM</name>
<evidence type="ECO:0000313" key="2">
    <source>
        <dbReference type="Proteomes" id="UP000481852"/>
    </source>
</evidence>
<dbReference type="Pfam" id="PF18907">
    <property type="entry name" value="DUF5662"/>
    <property type="match status" value="1"/>
</dbReference>
<gene>
    <name evidence="1" type="ORF">FYJ35_08890</name>
</gene>
<dbReference type="EMBL" id="VULZ01000009">
    <property type="protein sequence ID" value="MSS15146.1"/>
    <property type="molecule type" value="Genomic_DNA"/>
</dbReference>
<organism evidence="1 2">
    <name type="scientific">Porcincola intestinalis</name>
    <dbReference type="NCBI Taxonomy" id="2606632"/>
    <lineage>
        <taxon>Bacteria</taxon>
        <taxon>Bacillati</taxon>
        <taxon>Bacillota</taxon>
        <taxon>Clostridia</taxon>
        <taxon>Lachnospirales</taxon>
        <taxon>Lachnospiraceae</taxon>
        <taxon>Porcincola</taxon>
    </lineage>
</organism>
<keyword evidence="2" id="KW-1185">Reference proteome</keyword>
<sequence>MHRMLVAQGCFQVGLYWQGLTHDLSKFSPVEFWNSVRYYQYGKQSPNNGERVAKGFSESWIHHKGHNMHHYEHWTDYNVEAAKRGEFPIQPVQMPRRYVAEMLMDRIAASKTYMKEHYTQHEPLKYYIRGKAGDLMHPQTARELEGMLRILDVRGEAACFRYVKNYYLKGYPVVRRVTLSPEAAPIRRSSPT</sequence>
<dbReference type="AlphaFoldDB" id="A0A6L5X848"/>
<protein>
    <submittedName>
        <fullName evidence="1">Catalase</fullName>
    </submittedName>
</protein>
<evidence type="ECO:0000313" key="1">
    <source>
        <dbReference type="EMBL" id="MSS15146.1"/>
    </source>
</evidence>
<accession>A0A6L5X848</accession>
<comment type="caution">
    <text evidence="1">The sequence shown here is derived from an EMBL/GenBank/DDBJ whole genome shotgun (WGS) entry which is preliminary data.</text>
</comment>
<dbReference type="InterPro" id="IPR043721">
    <property type="entry name" value="DUF5662"/>
</dbReference>
<reference evidence="1 2" key="1">
    <citation type="submission" date="2019-08" db="EMBL/GenBank/DDBJ databases">
        <title>In-depth cultivation of the pig gut microbiome towards novel bacterial diversity and tailored functional studies.</title>
        <authorList>
            <person name="Wylensek D."/>
            <person name="Hitch T.C.A."/>
            <person name="Clavel T."/>
        </authorList>
    </citation>
    <scope>NUCLEOTIDE SEQUENCE [LARGE SCALE GENOMIC DNA]</scope>
    <source>
        <strain evidence="1 2">Oil+RF-744-WCA-WT-11</strain>
    </source>
</reference>
<proteinExistence type="predicted"/>